<dbReference type="Gene3D" id="1.20.5.1700">
    <property type="match status" value="1"/>
</dbReference>
<feature type="region of interest" description="Disordered" evidence="8">
    <location>
        <begin position="1"/>
        <end position="130"/>
    </location>
</feature>
<evidence type="ECO:0000259" key="9">
    <source>
        <dbReference type="PROSITE" id="PS50229"/>
    </source>
</evidence>
<dbReference type="InterPro" id="IPR011993">
    <property type="entry name" value="PH-like_dom_sf"/>
</dbReference>
<dbReference type="InterPro" id="IPR045027">
    <property type="entry name" value="Homer"/>
</dbReference>
<dbReference type="EMBL" id="JBJQND010000009">
    <property type="protein sequence ID" value="KAL3865961.1"/>
    <property type="molecule type" value="Genomic_DNA"/>
</dbReference>
<feature type="compositionally biased region" description="Polar residues" evidence="8">
    <location>
        <begin position="610"/>
        <end position="622"/>
    </location>
</feature>
<feature type="region of interest" description="Disordered" evidence="8">
    <location>
        <begin position="250"/>
        <end position="295"/>
    </location>
</feature>
<dbReference type="AlphaFoldDB" id="A0ABD3VXU1"/>
<dbReference type="GO" id="GO:0005737">
    <property type="term" value="C:cytoplasm"/>
    <property type="evidence" value="ECO:0007669"/>
    <property type="project" value="UniProtKB-SubCell"/>
</dbReference>
<feature type="compositionally biased region" description="Low complexity" evidence="8">
    <location>
        <begin position="593"/>
        <end position="604"/>
    </location>
</feature>
<feature type="region of interest" description="Disordered" evidence="8">
    <location>
        <begin position="318"/>
        <end position="345"/>
    </location>
</feature>
<feature type="compositionally biased region" description="Polar residues" evidence="8">
    <location>
        <begin position="166"/>
        <end position="176"/>
    </location>
</feature>
<evidence type="ECO:0000256" key="2">
    <source>
        <dbReference type="ARBA" id="ARBA00022490"/>
    </source>
</evidence>
<comment type="caution">
    <text evidence="10">The sequence shown here is derived from an EMBL/GenBank/DDBJ whole genome shotgun (WGS) entry which is preliminary data.</text>
</comment>
<evidence type="ECO:0000256" key="1">
    <source>
        <dbReference type="ARBA" id="ARBA00004496"/>
    </source>
</evidence>
<feature type="compositionally biased region" description="Basic and acidic residues" evidence="8">
    <location>
        <begin position="253"/>
        <end position="268"/>
    </location>
</feature>
<evidence type="ECO:0000256" key="5">
    <source>
        <dbReference type="ARBA" id="ARBA00023606"/>
    </source>
</evidence>
<feature type="region of interest" description="Disordered" evidence="8">
    <location>
        <begin position="570"/>
        <end position="628"/>
    </location>
</feature>
<keyword evidence="3" id="KW-0770">Synapse</keyword>
<feature type="compositionally biased region" description="Low complexity" evidence="8">
    <location>
        <begin position="102"/>
        <end position="123"/>
    </location>
</feature>
<feature type="compositionally biased region" description="Polar residues" evidence="8">
    <location>
        <begin position="185"/>
        <end position="194"/>
    </location>
</feature>
<dbReference type="InterPro" id="IPR044100">
    <property type="entry name" value="Homer_EVH1"/>
</dbReference>
<feature type="coiled-coil region" evidence="7">
    <location>
        <begin position="662"/>
        <end position="837"/>
    </location>
</feature>
<dbReference type="Gene3D" id="2.30.29.30">
    <property type="entry name" value="Pleckstrin-homology domain (PH domain)/Phosphotyrosine-binding domain (PTB)"/>
    <property type="match status" value="1"/>
</dbReference>
<evidence type="ECO:0000313" key="10">
    <source>
        <dbReference type="EMBL" id="KAL3865961.1"/>
    </source>
</evidence>
<gene>
    <name evidence="10" type="ORF">ACJMK2_043305</name>
</gene>
<dbReference type="PROSITE" id="PS50229">
    <property type="entry name" value="WH1"/>
    <property type="match status" value="1"/>
</dbReference>
<feature type="compositionally biased region" description="Polar residues" evidence="8">
    <location>
        <begin position="81"/>
        <end position="101"/>
    </location>
</feature>
<name>A0ABD3VXU1_SINWO</name>
<feature type="compositionally biased region" description="Polar residues" evidence="8">
    <location>
        <begin position="26"/>
        <end position="35"/>
    </location>
</feature>
<proteinExistence type="inferred from homology"/>
<dbReference type="Proteomes" id="UP001634394">
    <property type="component" value="Unassembled WGS sequence"/>
</dbReference>
<evidence type="ECO:0000313" key="11">
    <source>
        <dbReference type="Proteomes" id="UP001634394"/>
    </source>
</evidence>
<evidence type="ECO:0000256" key="8">
    <source>
        <dbReference type="SAM" id="MobiDB-lite"/>
    </source>
</evidence>
<reference evidence="10 11" key="1">
    <citation type="submission" date="2024-11" db="EMBL/GenBank/DDBJ databases">
        <title>Chromosome-level genome assembly of the freshwater bivalve Anodonta woodiana.</title>
        <authorList>
            <person name="Chen X."/>
        </authorList>
    </citation>
    <scope>NUCLEOTIDE SEQUENCE [LARGE SCALE GENOMIC DNA]</scope>
    <source>
        <strain evidence="10">MN2024</strain>
        <tissue evidence="10">Gills</tissue>
    </source>
</reference>
<keyword evidence="11" id="KW-1185">Reference proteome</keyword>
<dbReference type="GO" id="GO:0014069">
    <property type="term" value="C:postsynaptic density"/>
    <property type="evidence" value="ECO:0007669"/>
    <property type="project" value="UniProtKB-SubCell"/>
</dbReference>
<comment type="similarity">
    <text evidence="5">Belongs to the Homer family.</text>
</comment>
<comment type="subcellular location">
    <subcellularLocation>
        <location evidence="1">Cytoplasm</location>
    </subcellularLocation>
    <subcellularLocation>
        <location evidence="6">Postsynaptic density</location>
    </subcellularLocation>
</comment>
<feature type="domain" description="WH1" evidence="9">
    <location>
        <begin position="458"/>
        <end position="570"/>
    </location>
</feature>
<feature type="region of interest" description="Disordered" evidence="8">
    <location>
        <begin position="147"/>
        <end position="225"/>
    </location>
</feature>
<evidence type="ECO:0000256" key="3">
    <source>
        <dbReference type="ARBA" id="ARBA00023018"/>
    </source>
</evidence>
<organism evidence="10 11">
    <name type="scientific">Sinanodonta woodiana</name>
    <name type="common">Chinese pond mussel</name>
    <name type="synonym">Anodonta woodiana</name>
    <dbReference type="NCBI Taxonomy" id="1069815"/>
    <lineage>
        <taxon>Eukaryota</taxon>
        <taxon>Metazoa</taxon>
        <taxon>Spiralia</taxon>
        <taxon>Lophotrochozoa</taxon>
        <taxon>Mollusca</taxon>
        <taxon>Bivalvia</taxon>
        <taxon>Autobranchia</taxon>
        <taxon>Heteroconchia</taxon>
        <taxon>Palaeoheterodonta</taxon>
        <taxon>Unionida</taxon>
        <taxon>Unionoidea</taxon>
        <taxon>Unionidae</taxon>
        <taxon>Unioninae</taxon>
        <taxon>Sinanodonta</taxon>
    </lineage>
</organism>
<feature type="compositionally biased region" description="Low complexity" evidence="8">
    <location>
        <begin position="572"/>
        <end position="586"/>
    </location>
</feature>
<accession>A0ABD3VXU1</accession>
<evidence type="ECO:0000256" key="4">
    <source>
        <dbReference type="ARBA" id="ARBA00023054"/>
    </source>
</evidence>
<sequence>MSSWLAALGPCASPKSKSKSEHKNDSPQSRTSFTLGSLRRRGSLTDIRTDNSRKSTTSRSFREKLQETFEGSLRRAKKTGSLESMSSQRNQTFSNPDATYTSKSRASPSLSHSSSVKTTGSQSPVQMEDNASQAVITHDKFWTNFYNTLPRNQNKNGRPKELPMQDLNQTTGQGTDSDGVEAPNGQWSAYATSPRSKRKMKSLGRMNSAPNSHTSPSKEMDNLSNLGPQQMEIFDNVTNASMLPRSASLQEDYLGREPRNSSRLDLRKVSPSPDRTVSPLGSPNSNLNQGTNRYRNRNGTYFEFRTLDRGQDGVYMYEPSSPSASSSSRMTVDTGSMSFSSTSPSICTSETEHYGRFQYPENCHSPSYKANISAQTFSFMEGPYMTPQEYQTHILELIQSLNQPQGGEFAPSTAHTISIEAEMGGQERKSSPKLYKSQKFIVLGMQDQQYVDFTESDHYVKREQPIFTVKAHVFQIDPETKKNWLPSSKQAIPVSYYHDSARGTYRIISVEGSKAIINSTITPSMTFTKTSQKFGQWSDPRANTVYGLGFNTEADLAKFIEKFKDIKELTRQQQQQAQQNSVQQVNGSHDDSPSPSSQSTPQSPARNFLHTRSSSLTSMQGEQSRENVNLRERRNSFNNPAQNNDTAAPPVGQNDAQLRYENDKLKLALAQSSANAKKWEVELQTLKNNNARLTAALQESTTNVEEWKKQLAAYKEESSRMKKKVAELEKKPGASEQMTVLQTEIQELQEKLESVQQDNQKKDEEIQRLEETLAEMAAKESTNTGLQNKLKVGGFFRGSSQNESEKLKALEEENRGLASKVQEMKQLLQNYKSGQEQESRDLLHMQDQLGSKITELYEIHEQIVSMLCKESSS</sequence>
<dbReference type="SUPFAM" id="SSF50729">
    <property type="entry name" value="PH domain-like"/>
    <property type="match status" value="1"/>
</dbReference>
<dbReference type="CDD" id="cd01206">
    <property type="entry name" value="EVH1_Homer_Vesl"/>
    <property type="match status" value="1"/>
</dbReference>
<keyword evidence="4 7" id="KW-0175">Coiled coil</keyword>
<dbReference type="FunFam" id="2.30.29.30:FF:000014">
    <property type="entry name" value="Homer homolog 1 (Drosophila)"/>
    <property type="match status" value="1"/>
</dbReference>
<evidence type="ECO:0000256" key="7">
    <source>
        <dbReference type="SAM" id="Coils"/>
    </source>
</evidence>
<feature type="compositionally biased region" description="Low complexity" evidence="8">
    <location>
        <begin position="319"/>
        <end position="345"/>
    </location>
</feature>
<protein>
    <recommendedName>
        <fullName evidence="9">WH1 domain-containing protein</fullName>
    </recommendedName>
</protein>
<dbReference type="InterPro" id="IPR000697">
    <property type="entry name" value="WH1/EVH1_dom"/>
</dbReference>
<dbReference type="SMART" id="SM00461">
    <property type="entry name" value="WH1"/>
    <property type="match status" value="1"/>
</dbReference>
<feature type="compositionally biased region" description="Polar residues" evidence="8">
    <location>
        <begin position="273"/>
        <end position="295"/>
    </location>
</feature>
<dbReference type="PANTHER" id="PTHR10918">
    <property type="entry name" value="HOMER"/>
    <property type="match status" value="1"/>
</dbReference>
<keyword evidence="2" id="KW-0963">Cytoplasm</keyword>
<feature type="compositionally biased region" description="Polar residues" evidence="8">
    <location>
        <begin position="147"/>
        <end position="156"/>
    </location>
</feature>
<dbReference type="Pfam" id="PF00568">
    <property type="entry name" value="WH1"/>
    <property type="match status" value="1"/>
</dbReference>
<evidence type="ECO:0000256" key="6">
    <source>
        <dbReference type="ARBA" id="ARBA00034105"/>
    </source>
</evidence>